<gene>
    <name evidence="1" type="ORF">SAMN05421856_10566</name>
</gene>
<evidence type="ECO:0000313" key="1">
    <source>
        <dbReference type="EMBL" id="SEM64919.1"/>
    </source>
</evidence>
<dbReference type="STRING" id="295069.SAMN05421856_10566"/>
<dbReference type="OrthoDB" id="9936764at2"/>
<sequence length="195" mass="22532">MKKIIFFIIIFILNGCSQKNDKIVSFSATFGNALHSAITLEFDNTYKLLILKRVGSKKISLPPPPPPSKNGNSKVKKDSMEMAKRQYYLDYAQPKTTIYKLTAEEADNLNTLINSIPVEDRKDFYPKYPMGDGFSYNFQIIHSDGNVDDVEVQHINISSHEKILSQMLNYAKKYEKDKNNIQVLKNFENWNHPKY</sequence>
<evidence type="ECO:0000313" key="2">
    <source>
        <dbReference type="Proteomes" id="UP000199450"/>
    </source>
</evidence>
<keyword evidence="2" id="KW-1185">Reference proteome</keyword>
<protein>
    <submittedName>
        <fullName evidence="1">Uncharacterized protein</fullName>
    </submittedName>
</protein>
<dbReference type="AlphaFoldDB" id="A0A1H8A545"/>
<reference evidence="2" key="1">
    <citation type="submission" date="2016-10" db="EMBL/GenBank/DDBJ databases">
        <authorList>
            <person name="Varghese N."/>
            <person name="Submissions S."/>
        </authorList>
    </citation>
    <scope>NUCLEOTIDE SEQUENCE [LARGE SCALE GENOMIC DNA]</scope>
    <source>
        <strain evidence="2">DSM 17453</strain>
    </source>
</reference>
<organism evidence="1 2">
    <name type="scientific">Chryseobacterium taichungense</name>
    <dbReference type="NCBI Taxonomy" id="295069"/>
    <lineage>
        <taxon>Bacteria</taxon>
        <taxon>Pseudomonadati</taxon>
        <taxon>Bacteroidota</taxon>
        <taxon>Flavobacteriia</taxon>
        <taxon>Flavobacteriales</taxon>
        <taxon>Weeksellaceae</taxon>
        <taxon>Chryseobacterium group</taxon>
        <taxon>Chryseobacterium</taxon>
    </lineage>
</organism>
<name>A0A1H8A545_9FLAO</name>
<dbReference type="RefSeq" id="WP_090000191.1">
    <property type="nucleotide sequence ID" value="NZ_FOBV01000005.1"/>
</dbReference>
<proteinExistence type="predicted"/>
<accession>A0A1H8A545</accession>
<dbReference type="Proteomes" id="UP000199450">
    <property type="component" value="Unassembled WGS sequence"/>
</dbReference>
<dbReference type="EMBL" id="FOBV01000005">
    <property type="protein sequence ID" value="SEM64919.1"/>
    <property type="molecule type" value="Genomic_DNA"/>
</dbReference>